<evidence type="ECO:0000313" key="2">
    <source>
        <dbReference type="EMBL" id="OQN96572.1"/>
    </source>
</evidence>
<dbReference type="Proteomes" id="UP000192596">
    <property type="component" value="Unassembled WGS sequence"/>
</dbReference>
<name>A0A1V8SBQ5_9PEZI</name>
<dbReference type="EMBL" id="NAJO01000064">
    <property type="protein sequence ID" value="OQN96572.1"/>
    <property type="molecule type" value="Genomic_DNA"/>
</dbReference>
<accession>A0A1V8SBQ5</accession>
<evidence type="ECO:0000313" key="3">
    <source>
        <dbReference type="Proteomes" id="UP000192596"/>
    </source>
</evidence>
<reference evidence="3" key="1">
    <citation type="submission" date="2017-03" db="EMBL/GenBank/DDBJ databases">
        <title>Genomes of endolithic fungi from Antarctica.</title>
        <authorList>
            <person name="Coleine C."/>
            <person name="Masonjones S."/>
            <person name="Stajich J.E."/>
        </authorList>
    </citation>
    <scope>NUCLEOTIDE SEQUENCE [LARGE SCALE GENOMIC DNA]</scope>
    <source>
        <strain evidence="3">CCFEE 5527</strain>
    </source>
</reference>
<feature type="region of interest" description="Disordered" evidence="1">
    <location>
        <begin position="13"/>
        <end position="38"/>
    </location>
</feature>
<organism evidence="2 3">
    <name type="scientific">Cryoendolithus antarcticus</name>
    <dbReference type="NCBI Taxonomy" id="1507870"/>
    <lineage>
        <taxon>Eukaryota</taxon>
        <taxon>Fungi</taxon>
        <taxon>Dikarya</taxon>
        <taxon>Ascomycota</taxon>
        <taxon>Pezizomycotina</taxon>
        <taxon>Dothideomycetes</taxon>
        <taxon>Dothideomycetidae</taxon>
        <taxon>Cladosporiales</taxon>
        <taxon>Cladosporiaceae</taxon>
        <taxon>Cryoendolithus</taxon>
    </lineage>
</organism>
<feature type="compositionally biased region" description="Polar residues" evidence="1">
    <location>
        <begin position="101"/>
        <end position="111"/>
    </location>
</feature>
<gene>
    <name evidence="2" type="ORF">B0A48_17002</name>
</gene>
<feature type="compositionally biased region" description="Low complexity" evidence="1">
    <location>
        <begin position="125"/>
        <end position="136"/>
    </location>
</feature>
<evidence type="ECO:0000256" key="1">
    <source>
        <dbReference type="SAM" id="MobiDB-lite"/>
    </source>
</evidence>
<keyword evidence="3" id="KW-1185">Reference proteome</keyword>
<dbReference type="AlphaFoldDB" id="A0A1V8SBQ5"/>
<dbReference type="InParanoid" id="A0A1V8SBQ5"/>
<protein>
    <submittedName>
        <fullName evidence="2">Uncharacterized protein</fullName>
    </submittedName>
</protein>
<proteinExistence type="predicted"/>
<sequence>MGGASFAHLISELSATKPGMEAMRQQGETMDEGDRDSIQHTEQSIGRDNYDYISSFSQVNHYNIQLGQFRPPTPGVSGTLFPPAPPPRSGSAPPIQDNSDKTISTRQQLGSSAPGDLVDPKARPARSALSSSAGPSFASKAIDWDALGRDELILQIIKGSRSLLIGSLFTPGELKRILTAHRTPVLRREAEAIYLACHCIEALDLQAMDLGPQLLSPPCMPDPVASYWSAGEQQTSFADSHTYTRASESTTFTAWTGSFEGVVSNMTTEVVKSMESKLATTMARDEPLDPWQELELQSMMQELSRARQAMSAQYLAACRDAMNNIK</sequence>
<feature type="region of interest" description="Disordered" evidence="1">
    <location>
        <begin position="66"/>
        <end position="136"/>
    </location>
</feature>
<comment type="caution">
    <text evidence="2">The sequence shown here is derived from an EMBL/GenBank/DDBJ whole genome shotgun (WGS) entry which is preliminary data.</text>
</comment>